<accession>A0AAW0A6F6</accession>
<dbReference type="EMBL" id="JAWWNJ010000081">
    <property type="protein sequence ID" value="KAK7001760.1"/>
    <property type="molecule type" value="Genomic_DNA"/>
</dbReference>
<proteinExistence type="predicted"/>
<evidence type="ECO:0000313" key="3">
    <source>
        <dbReference type="EMBL" id="KAK7001766.1"/>
    </source>
</evidence>
<keyword evidence="4" id="KW-1185">Reference proteome</keyword>
<comment type="caution">
    <text evidence="2">The sequence shown here is derived from an EMBL/GenBank/DDBJ whole genome shotgun (WGS) entry which is preliminary data.</text>
</comment>
<sequence>MFYLTPFAAIQPSNLKSLLQGHGNHFIGNANFEKDFYPPRRTDCVLYTKAYLGPWKKPKKEDVYPVVLFGEVATGALEADTDTSFEIRCPDWSAHGWDAAEFEDLFKQQRDPLEDAIMNDFHEDFEAVQFPKVRQWTNGENIIVDIVKPPYFSMLKYCDEDGKFWERTANKKSADFPFRIGDTVIIGGEMRRTQVYYDRANQYRNYHIFADEVRQVKIRPKPVSEFLDADFEIQEEGDEDDSDETLTDPPSDS</sequence>
<dbReference type="AlphaFoldDB" id="A0AAW0A6F6"/>
<dbReference type="Proteomes" id="UP001362999">
    <property type="component" value="Unassembled WGS sequence"/>
</dbReference>
<feature type="compositionally biased region" description="Acidic residues" evidence="1">
    <location>
        <begin position="232"/>
        <end position="246"/>
    </location>
</feature>
<evidence type="ECO:0000313" key="4">
    <source>
        <dbReference type="Proteomes" id="UP001362999"/>
    </source>
</evidence>
<feature type="region of interest" description="Disordered" evidence="1">
    <location>
        <begin position="232"/>
        <end position="253"/>
    </location>
</feature>
<reference evidence="2 4" key="1">
    <citation type="journal article" date="2024" name="J Genomics">
        <title>Draft genome sequencing and assembly of Favolaschia claudopus CIRM-BRFM 2984 isolated from oak limbs.</title>
        <authorList>
            <person name="Navarro D."/>
            <person name="Drula E."/>
            <person name="Chaduli D."/>
            <person name="Cazenave R."/>
            <person name="Ahrendt S."/>
            <person name="Wang J."/>
            <person name="Lipzen A."/>
            <person name="Daum C."/>
            <person name="Barry K."/>
            <person name="Grigoriev I.V."/>
            <person name="Favel A."/>
            <person name="Rosso M.N."/>
            <person name="Martin F."/>
        </authorList>
    </citation>
    <scope>NUCLEOTIDE SEQUENCE [LARGE SCALE GENOMIC DNA]</scope>
    <source>
        <strain evidence="2 4">CIRM-BRFM 2984</strain>
    </source>
</reference>
<gene>
    <name evidence="2" type="ORF">R3P38DRAFT_3216041</name>
    <name evidence="3" type="ORF">R3P38DRAFT_3216047</name>
</gene>
<organism evidence="2 4">
    <name type="scientific">Favolaschia claudopus</name>
    <dbReference type="NCBI Taxonomy" id="2862362"/>
    <lineage>
        <taxon>Eukaryota</taxon>
        <taxon>Fungi</taxon>
        <taxon>Dikarya</taxon>
        <taxon>Basidiomycota</taxon>
        <taxon>Agaricomycotina</taxon>
        <taxon>Agaricomycetes</taxon>
        <taxon>Agaricomycetidae</taxon>
        <taxon>Agaricales</taxon>
        <taxon>Marasmiineae</taxon>
        <taxon>Mycenaceae</taxon>
        <taxon>Favolaschia</taxon>
    </lineage>
</organism>
<evidence type="ECO:0000256" key="1">
    <source>
        <dbReference type="SAM" id="MobiDB-lite"/>
    </source>
</evidence>
<dbReference type="EMBL" id="JAWWNJ010000081">
    <property type="protein sequence ID" value="KAK7001766.1"/>
    <property type="molecule type" value="Genomic_DNA"/>
</dbReference>
<evidence type="ECO:0000313" key="2">
    <source>
        <dbReference type="EMBL" id="KAK7001760.1"/>
    </source>
</evidence>
<protein>
    <submittedName>
        <fullName evidence="2">Uncharacterized protein</fullName>
    </submittedName>
</protein>
<name>A0AAW0A6F6_9AGAR</name>